<sequence length="102" mass="11329">MLMTGPALREVLKRSDTQAEITIEAANTQLQLRKDTVKKEVSSTIMCQILGLDIVNLTLKGYIGENVEEDVAVIKEGVVGLENADELLKKSLWSWSNLPYPI</sequence>
<comment type="caution">
    <text evidence="1">The sequence shown here is derived from an EMBL/GenBank/DDBJ whole genome shotgun (WGS) entry which is preliminary data.</text>
</comment>
<gene>
    <name evidence="1" type="ORF">LENED_012389</name>
</gene>
<dbReference type="Proteomes" id="UP000188533">
    <property type="component" value="Unassembled WGS sequence"/>
</dbReference>
<reference evidence="1 2" key="1">
    <citation type="submission" date="2016-08" db="EMBL/GenBank/DDBJ databases">
        <authorList>
            <consortium name="Lentinula edodes genome sequencing consortium"/>
            <person name="Sakamoto Y."/>
            <person name="Nakade K."/>
            <person name="Sato S."/>
            <person name="Yoshida Y."/>
            <person name="Miyazaki K."/>
            <person name="Natsume S."/>
            <person name="Konno N."/>
        </authorList>
    </citation>
    <scope>NUCLEOTIDE SEQUENCE [LARGE SCALE GENOMIC DNA]</scope>
    <source>
        <strain evidence="1 2">NBRC 111202</strain>
    </source>
</reference>
<keyword evidence="2" id="KW-1185">Reference proteome</keyword>
<dbReference type="EMBL" id="BDGU01001583">
    <property type="protein sequence ID" value="GAW10153.1"/>
    <property type="molecule type" value="Genomic_DNA"/>
</dbReference>
<proteinExistence type="predicted"/>
<name>A0A1Q3ESH4_LENED</name>
<evidence type="ECO:0000313" key="1">
    <source>
        <dbReference type="EMBL" id="GAW10153.1"/>
    </source>
</evidence>
<protein>
    <submittedName>
        <fullName evidence="1">Uncharacterized protein</fullName>
    </submittedName>
</protein>
<evidence type="ECO:0000313" key="2">
    <source>
        <dbReference type="Proteomes" id="UP000188533"/>
    </source>
</evidence>
<accession>A0A1Q3ESH4</accession>
<reference evidence="1 2" key="2">
    <citation type="submission" date="2017-02" db="EMBL/GenBank/DDBJ databases">
        <title>A genome survey and senescence transcriptome analysis in Lentinula edodes.</title>
        <authorList>
            <person name="Sakamoto Y."/>
            <person name="Nakade K."/>
            <person name="Sato S."/>
            <person name="Yoshida Y."/>
            <person name="Miyazaki K."/>
            <person name="Natsume S."/>
            <person name="Konno N."/>
        </authorList>
    </citation>
    <scope>NUCLEOTIDE SEQUENCE [LARGE SCALE GENOMIC DNA]</scope>
    <source>
        <strain evidence="1 2">NBRC 111202</strain>
    </source>
</reference>
<dbReference type="AlphaFoldDB" id="A0A1Q3ESH4"/>
<organism evidence="1 2">
    <name type="scientific">Lentinula edodes</name>
    <name type="common">Shiitake mushroom</name>
    <name type="synonym">Lentinus edodes</name>
    <dbReference type="NCBI Taxonomy" id="5353"/>
    <lineage>
        <taxon>Eukaryota</taxon>
        <taxon>Fungi</taxon>
        <taxon>Dikarya</taxon>
        <taxon>Basidiomycota</taxon>
        <taxon>Agaricomycotina</taxon>
        <taxon>Agaricomycetes</taxon>
        <taxon>Agaricomycetidae</taxon>
        <taxon>Agaricales</taxon>
        <taxon>Marasmiineae</taxon>
        <taxon>Omphalotaceae</taxon>
        <taxon>Lentinula</taxon>
    </lineage>
</organism>